<evidence type="ECO:0000259" key="1">
    <source>
        <dbReference type="PROSITE" id="PS51372"/>
    </source>
</evidence>
<proteinExistence type="predicted"/>
<dbReference type="SUPFAM" id="SSF63520">
    <property type="entry name" value="PTS-regulatory domain, PRD"/>
    <property type="match status" value="1"/>
</dbReference>
<protein>
    <recommendedName>
        <fullName evidence="1">PRD domain-containing protein</fullName>
    </recommendedName>
</protein>
<sequence length="132" mass="15564">MRLQQQLTFLLQRKLIDEEIVQWMLHIRDHLHTQWHADVESPQVFMLFNHFAMALGRIKRGYAAHPLAQEMLAEMQSAVVFPQVFQRYSELVSLLPIPIPESEQTHFMANIYALSLSQPQILDKKTIENRQK</sequence>
<dbReference type="AlphaFoldDB" id="A0A486XE15"/>
<reference evidence="2" key="1">
    <citation type="submission" date="2019-03" db="EMBL/GenBank/DDBJ databases">
        <authorList>
            <consortium name="Pathogen Informatics"/>
        </authorList>
    </citation>
    <scope>NUCLEOTIDE SEQUENCE</scope>
    <source>
        <strain evidence="2">Unknown</strain>
    </source>
</reference>
<feature type="domain" description="PRD" evidence="1">
    <location>
        <begin position="15"/>
        <end position="121"/>
    </location>
</feature>
<gene>
    <name evidence="2" type="ORF">NCTC4101_00757</name>
</gene>
<dbReference type="EMBL" id="CAAHDN010000007">
    <property type="protein sequence ID" value="VGM95388.1"/>
    <property type="molecule type" value="Genomic_DNA"/>
</dbReference>
<dbReference type="GO" id="GO:0006355">
    <property type="term" value="P:regulation of DNA-templated transcription"/>
    <property type="evidence" value="ECO:0007669"/>
    <property type="project" value="InterPro"/>
</dbReference>
<dbReference type="InterPro" id="IPR011608">
    <property type="entry name" value="PRD"/>
</dbReference>
<evidence type="ECO:0000313" key="2">
    <source>
        <dbReference type="EMBL" id="VGM95388.1"/>
    </source>
</evidence>
<name>A0A486XE15_9PAST</name>
<dbReference type="InterPro" id="IPR036634">
    <property type="entry name" value="PRD_sf"/>
</dbReference>
<dbReference type="PROSITE" id="PS51372">
    <property type="entry name" value="PRD_2"/>
    <property type="match status" value="1"/>
</dbReference>
<accession>A0A486XE15</accession>
<organism evidence="2">
    <name type="scientific">uncultured Avibacterium sp</name>
    <dbReference type="NCBI Taxonomy" id="1936169"/>
    <lineage>
        <taxon>Bacteria</taxon>
        <taxon>Pseudomonadati</taxon>
        <taxon>Pseudomonadota</taxon>
        <taxon>Gammaproteobacteria</taxon>
        <taxon>Pasteurellales</taxon>
        <taxon>Pasteurellaceae</taxon>
        <taxon>Avibacterium</taxon>
        <taxon>environmental samples</taxon>
    </lineage>
</organism>